<feature type="signal peptide" evidence="2">
    <location>
        <begin position="1"/>
        <end position="17"/>
    </location>
</feature>
<feature type="compositionally biased region" description="Low complexity" evidence="1">
    <location>
        <begin position="292"/>
        <end position="339"/>
    </location>
</feature>
<feature type="chain" id="PRO_5004169839" evidence="2">
    <location>
        <begin position="18"/>
        <end position="559"/>
    </location>
</feature>
<sequence>MWLRLLCVVVIFVLVDARRLTRSKIVDADRSDSSGSEEAEIFVSHDNEGKAVVSKKYLDPPPGKNVYMVKRVTAKPTAVTERLVAVTSKSWSKILNKLGDVHEVESSEEEDQMVPPLKVRISDSDEQVSDDEEDDAKSPSDPMVIAQRLFPVLLRRAIDNVMQNISKNDVVEMMDDLSKRAWINSESERKLMNRLLEDSHRGGLGSYHSERNGNDGSSGYLVLKPACNVTGDNTKNCSEQSSVVYGPLPQSLNFTFALPNCNIPCAQPSGSFSLDFLPRCAKVPESTQAPCTSTTEEPTTTLTTTPTTTTTSTTTPCPTTSTTTEHPSTSGPTTISPTTCESPTLTTVYHPPPFYHPMPYHGHPEGHVRPWYKLSHVDYFPRKPYIVPRPKYEERVIYDPYKHLAYDIQDDDCDCSSEVDCPSENFHVKREPQKLLRSYRRKLQPSSKSTTTVAPLQHSMSHSEEAVRLIIDLPPAFNSEEVREDTHLMNTLAKIGLSLDTERPPVAKPVGTIVKNRYRTLTPTRSQRVLPHKMKDREKDEKPPKRPSRSASDPALFLF</sequence>
<dbReference type="OMA" id="REDTHLM"/>
<feature type="compositionally biased region" description="Basic and acidic residues" evidence="1">
    <location>
        <begin position="533"/>
        <end position="544"/>
    </location>
</feature>
<reference evidence="3" key="2">
    <citation type="journal article" date="2007" name="Science">
        <title>Genome sequence of Aedes aegypti, a major arbovirus vector.</title>
        <authorList>
            <person name="Nene V."/>
            <person name="Wortman J.R."/>
            <person name="Lawson D."/>
            <person name="Haas B."/>
            <person name="Kodira C."/>
            <person name="Tu Z.J."/>
            <person name="Loftus B."/>
            <person name="Xi Z."/>
            <person name="Megy K."/>
            <person name="Grabherr M."/>
            <person name="Ren Q."/>
            <person name="Zdobnov E.M."/>
            <person name="Lobo N.F."/>
            <person name="Campbell K.S."/>
            <person name="Brown S.E."/>
            <person name="Bonaldo M.F."/>
            <person name="Zhu J."/>
            <person name="Sinkins S.P."/>
            <person name="Hogenkamp D.G."/>
            <person name="Amedeo P."/>
            <person name="Arensburger P."/>
            <person name="Atkinson P.W."/>
            <person name="Bidwell S."/>
            <person name="Biedler J."/>
            <person name="Birney E."/>
            <person name="Bruggner R.V."/>
            <person name="Costas J."/>
            <person name="Coy M.R."/>
            <person name="Crabtree J."/>
            <person name="Crawford M."/>
            <person name="Debruyn B."/>
            <person name="Decaprio D."/>
            <person name="Eiglmeier K."/>
            <person name="Eisenstadt E."/>
            <person name="El-Dorry H."/>
            <person name="Gelbart W.M."/>
            <person name="Gomes S.L."/>
            <person name="Hammond M."/>
            <person name="Hannick L.I."/>
            <person name="Hogan J.R."/>
            <person name="Holmes M.H."/>
            <person name="Jaffe D."/>
            <person name="Johnston J.S."/>
            <person name="Kennedy R.C."/>
            <person name="Koo H."/>
            <person name="Kravitz S."/>
            <person name="Kriventseva E.V."/>
            <person name="Kulp D."/>
            <person name="Labutti K."/>
            <person name="Lee E."/>
            <person name="Li S."/>
            <person name="Lovin D.D."/>
            <person name="Mao C."/>
            <person name="Mauceli E."/>
            <person name="Menck C.F."/>
            <person name="Miller J.R."/>
            <person name="Montgomery P."/>
            <person name="Mori A."/>
            <person name="Nascimento A.L."/>
            <person name="Naveira H.F."/>
            <person name="Nusbaum C."/>
            <person name="O'leary S."/>
            <person name="Orvis J."/>
            <person name="Pertea M."/>
            <person name="Quesneville H."/>
            <person name="Reidenbach K.R."/>
            <person name="Rogers Y.H."/>
            <person name="Roth C.W."/>
            <person name="Schneider J.R."/>
            <person name="Schatz M."/>
            <person name="Shumway M."/>
            <person name="Stanke M."/>
            <person name="Stinson E.O."/>
            <person name="Tubio J.M."/>
            <person name="Vanzee J.P."/>
            <person name="Verjovski-Almeida S."/>
            <person name="Werner D."/>
            <person name="White O."/>
            <person name="Wyder S."/>
            <person name="Zeng Q."/>
            <person name="Zhao Q."/>
            <person name="Zhao Y."/>
            <person name="Hill C.A."/>
            <person name="Raikhel A.S."/>
            <person name="Soares M.B."/>
            <person name="Knudson D.L."/>
            <person name="Lee N.H."/>
            <person name="Galagan J."/>
            <person name="Salzberg S.L."/>
            <person name="Paulsen I.T."/>
            <person name="Dimopoulos G."/>
            <person name="Collins F.H."/>
            <person name="Birren B."/>
            <person name="Fraser-Liggett C.M."/>
            <person name="Severson D.W."/>
        </authorList>
    </citation>
    <scope>NUCLEOTIDE SEQUENCE [LARGE SCALE GENOMIC DNA]</scope>
    <source>
        <strain evidence="3">Liverpool</strain>
    </source>
</reference>
<evidence type="ECO:0000313" key="3">
    <source>
        <dbReference type="EMBL" id="EAT48956.1"/>
    </source>
</evidence>
<reference evidence="3" key="3">
    <citation type="submission" date="2012-09" db="EMBL/GenBank/DDBJ databases">
        <authorList>
            <consortium name="VectorBase"/>
        </authorList>
    </citation>
    <scope>NUCLEOTIDE SEQUENCE</scope>
    <source>
        <strain evidence="3">Liverpool</strain>
    </source>
</reference>
<organism evidence="3 4">
    <name type="scientific">Aedes aegypti</name>
    <name type="common">Yellowfever mosquito</name>
    <name type="synonym">Culex aegypti</name>
    <dbReference type="NCBI Taxonomy" id="7159"/>
    <lineage>
        <taxon>Eukaryota</taxon>
        <taxon>Metazoa</taxon>
        <taxon>Ecdysozoa</taxon>
        <taxon>Arthropoda</taxon>
        <taxon>Hexapoda</taxon>
        <taxon>Insecta</taxon>
        <taxon>Pterygota</taxon>
        <taxon>Neoptera</taxon>
        <taxon>Endopterygota</taxon>
        <taxon>Diptera</taxon>
        <taxon>Nematocera</taxon>
        <taxon>Culicoidea</taxon>
        <taxon>Culicidae</taxon>
        <taxon>Culicinae</taxon>
        <taxon>Aedini</taxon>
        <taxon>Aedes</taxon>
        <taxon>Stegomyia</taxon>
    </lineage>
</organism>
<dbReference type="Proteomes" id="UP000682892">
    <property type="component" value="Chromosome 1"/>
</dbReference>
<feature type="compositionally biased region" description="Acidic residues" evidence="1">
    <location>
        <begin position="124"/>
        <end position="135"/>
    </location>
</feature>
<feature type="region of interest" description="Disordered" evidence="1">
    <location>
        <begin position="104"/>
        <end position="141"/>
    </location>
</feature>
<proteinExistence type="predicted"/>
<feature type="region of interest" description="Disordered" evidence="1">
    <location>
        <begin position="439"/>
        <end position="459"/>
    </location>
</feature>
<dbReference type="VEuPathDB" id="VectorBase:AAEL000058"/>
<dbReference type="eggNOG" id="ENOG502T8SK">
    <property type="taxonomic scope" value="Eukaryota"/>
</dbReference>
<accession>Q0C771</accession>
<name>Q0C771_AEDAE</name>
<reference evidence="3" key="1">
    <citation type="submission" date="2005-10" db="EMBL/GenBank/DDBJ databases">
        <authorList>
            <person name="Loftus B.J."/>
            <person name="Nene V.M."/>
            <person name="Hannick L.I."/>
            <person name="Bidwell S."/>
            <person name="Haas B."/>
            <person name="Amedeo P."/>
            <person name="Orvis J."/>
            <person name="Wortman J.R."/>
            <person name="White O.R."/>
            <person name="Salzberg S."/>
            <person name="Shumway M."/>
            <person name="Koo H."/>
            <person name="Zhao Y."/>
            <person name="Holmes M."/>
            <person name="Miller J."/>
            <person name="Schatz M."/>
            <person name="Pop M."/>
            <person name="Pai G."/>
            <person name="Utterback T."/>
            <person name="Rogers Y.-H."/>
            <person name="Kravitz S."/>
            <person name="Fraser C.M."/>
        </authorList>
    </citation>
    <scope>NUCLEOTIDE SEQUENCE</scope>
    <source>
        <strain evidence="3">Liverpool</strain>
    </source>
</reference>
<dbReference type="AlphaFoldDB" id="Q0C771"/>
<evidence type="ECO:0000256" key="2">
    <source>
        <dbReference type="SAM" id="SignalP"/>
    </source>
</evidence>
<keyword evidence="2" id="KW-0732">Signal</keyword>
<dbReference type="EMBL" id="CH477186">
    <property type="protein sequence ID" value="EAT48956.1"/>
    <property type="molecule type" value="Genomic_DNA"/>
</dbReference>
<feature type="region of interest" description="Disordered" evidence="1">
    <location>
        <begin position="522"/>
        <end position="559"/>
    </location>
</feature>
<feature type="region of interest" description="Disordered" evidence="1">
    <location>
        <begin position="286"/>
        <end position="342"/>
    </location>
</feature>
<evidence type="ECO:0000256" key="1">
    <source>
        <dbReference type="SAM" id="MobiDB-lite"/>
    </source>
</evidence>
<dbReference type="PhylomeDB" id="Q0C771"/>
<gene>
    <name evidence="3" type="ORF">AaeL_AAEL000058</name>
</gene>
<feature type="compositionally biased region" description="Polar residues" evidence="1">
    <location>
        <begin position="444"/>
        <end position="459"/>
    </location>
</feature>
<protein>
    <submittedName>
        <fullName evidence="3">AAEL000058-PA</fullName>
    </submittedName>
</protein>
<evidence type="ECO:0000313" key="4">
    <source>
        <dbReference type="Proteomes" id="UP000682892"/>
    </source>
</evidence>
<dbReference type="PaxDb" id="7159-AAEL000058-PA"/>